<feature type="transmembrane region" description="Helical" evidence="9">
    <location>
        <begin position="239"/>
        <end position="265"/>
    </location>
</feature>
<keyword evidence="4 9" id="KW-0812">Transmembrane</keyword>
<dbReference type="InterPro" id="IPR004840">
    <property type="entry name" value="Amino_acid_permease_CS"/>
</dbReference>
<dbReference type="Proteomes" id="UP000509704">
    <property type="component" value="Chromosome 1"/>
</dbReference>
<feature type="transmembrane region" description="Helical" evidence="9">
    <location>
        <begin position="387"/>
        <end position="406"/>
    </location>
</feature>
<keyword evidence="7 9" id="KW-0472">Membrane</keyword>
<protein>
    <recommendedName>
        <fullName evidence="10">Amino acid permease/ SLC12A domain-containing protein</fullName>
    </recommendedName>
</protein>
<keyword evidence="6 9" id="KW-1133">Transmembrane helix</keyword>
<evidence type="ECO:0000256" key="6">
    <source>
        <dbReference type="ARBA" id="ARBA00022989"/>
    </source>
</evidence>
<dbReference type="PIRSF" id="PIRSF006060">
    <property type="entry name" value="AA_transporter"/>
    <property type="match status" value="1"/>
</dbReference>
<keyword evidence="5" id="KW-0029">Amino-acid transport</keyword>
<evidence type="ECO:0000256" key="9">
    <source>
        <dbReference type="SAM" id="Phobius"/>
    </source>
</evidence>
<feature type="transmembrane region" description="Helical" evidence="9">
    <location>
        <begin position="213"/>
        <end position="233"/>
    </location>
</feature>
<dbReference type="Gene3D" id="1.20.1740.10">
    <property type="entry name" value="Amino acid/polyamine transporter I"/>
    <property type="match status" value="1"/>
</dbReference>
<dbReference type="InterPro" id="IPR050524">
    <property type="entry name" value="APC_YAT"/>
</dbReference>
<comment type="similarity">
    <text evidence="2">Belongs to the amino acid-polyamine-organocation (APC) superfamily. YAT (TC 2.A.3.10) family.</text>
</comment>
<evidence type="ECO:0000256" key="5">
    <source>
        <dbReference type="ARBA" id="ARBA00022970"/>
    </source>
</evidence>
<keyword evidence="3" id="KW-0813">Transport</keyword>
<proteinExistence type="inferred from homology"/>
<dbReference type="PANTHER" id="PTHR43341:SF4">
    <property type="entry name" value="ARGININE PERMEASE CAN1-RELATED"/>
    <property type="match status" value="1"/>
</dbReference>
<reference evidence="11 12" key="1">
    <citation type="submission" date="2020-07" db="EMBL/GenBank/DDBJ databases">
        <title>The yeast mating-type switching endonuclease HO is a domesticated member of an unorthodox homing genetic element family.</title>
        <authorList>
            <person name="Coughlan A.Y."/>
            <person name="Lombardi L."/>
            <person name="Braun-Galleani S."/>
            <person name="Martos A.R."/>
            <person name="Galeote V."/>
            <person name="Bigey F."/>
            <person name="Dequin S."/>
            <person name="Byrne K.P."/>
            <person name="Wolfe K.H."/>
        </authorList>
    </citation>
    <scope>NUCLEOTIDE SEQUENCE [LARGE SCALE GENOMIC DNA]</scope>
    <source>
        <strain evidence="11 12">NRRL Y-6702</strain>
    </source>
</reference>
<feature type="domain" description="Amino acid permease/ SLC12A" evidence="10">
    <location>
        <begin position="103"/>
        <end position="562"/>
    </location>
</feature>
<feature type="transmembrane region" description="Helical" evidence="9">
    <location>
        <begin position="504"/>
        <end position="525"/>
    </location>
</feature>
<evidence type="ECO:0000256" key="2">
    <source>
        <dbReference type="ARBA" id="ARBA00006983"/>
    </source>
</evidence>
<feature type="transmembrane region" description="Helical" evidence="9">
    <location>
        <begin position="184"/>
        <end position="206"/>
    </location>
</feature>
<feature type="compositionally biased region" description="Polar residues" evidence="8">
    <location>
        <begin position="26"/>
        <end position="35"/>
    </location>
</feature>
<dbReference type="KEGG" id="zmk:HG535_0A01010"/>
<evidence type="ECO:0000313" key="11">
    <source>
        <dbReference type="EMBL" id="QLG70162.1"/>
    </source>
</evidence>
<dbReference type="FunFam" id="1.20.1740.10:FF:000006">
    <property type="entry name" value="General amino acid permease"/>
    <property type="match status" value="1"/>
</dbReference>
<feature type="transmembrane region" description="Helical" evidence="9">
    <location>
        <begin position="155"/>
        <end position="172"/>
    </location>
</feature>
<evidence type="ECO:0000256" key="1">
    <source>
        <dbReference type="ARBA" id="ARBA00004141"/>
    </source>
</evidence>
<dbReference type="InterPro" id="IPR004762">
    <property type="entry name" value="Amino_acid_permease_fungi"/>
</dbReference>
<feature type="transmembrane region" description="Helical" evidence="9">
    <location>
        <begin position="461"/>
        <end position="484"/>
    </location>
</feature>
<feature type="transmembrane region" description="Helical" evidence="9">
    <location>
        <begin position="104"/>
        <end position="125"/>
    </location>
</feature>
<keyword evidence="12" id="KW-1185">Reference proteome</keyword>
<dbReference type="NCBIfam" id="TIGR00913">
    <property type="entry name" value="2A0310"/>
    <property type="match status" value="1"/>
</dbReference>
<dbReference type="InterPro" id="IPR004841">
    <property type="entry name" value="AA-permease/SLC12A_dom"/>
</dbReference>
<evidence type="ECO:0000256" key="3">
    <source>
        <dbReference type="ARBA" id="ARBA00022448"/>
    </source>
</evidence>
<dbReference type="RefSeq" id="XP_037141890.1">
    <property type="nucleotide sequence ID" value="XM_037285995.1"/>
</dbReference>
<evidence type="ECO:0000259" key="10">
    <source>
        <dbReference type="Pfam" id="PF00324"/>
    </source>
</evidence>
<name>A0A7H9AX51_ZYGMR</name>
<dbReference type="GeneID" id="59233798"/>
<evidence type="ECO:0000313" key="12">
    <source>
        <dbReference type="Proteomes" id="UP000509704"/>
    </source>
</evidence>
<dbReference type="PROSITE" id="PS00218">
    <property type="entry name" value="AMINO_ACID_PERMEASE_1"/>
    <property type="match status" value="1"/>
</dbReference>
<dbReference type="Pfam" id="PF00324">
    <property type="entry name" value="AA_permease"/>
    <property type="match status" value="1"/>
</dbReference>
<accession>A0A7H9AX51</accession>
<feature type="transmembrane region" description="Helical" evidence="9">
    <location>
        <begin position="335"/>
        <end position="356"/>
    </location>
</feature>
<evidence type="ECO:0000256" key="7">
    <source>
        <dbReference type="ARBA" id="ARBA00023136"/>
    </source>
</evidence>
<dbReference type="GO" id="GO:0016020">
    <property type="term" value="C:membrane"/>
    <property type="evidence" value="ECO:0007669"/>
    <property type="project" value="UniProtKB-SubCell"/>
</dbReference>
<comment type="subcellular location">
    <subcellularLocation>
        <location evidence="1">Membrane</location>
        <topology evidence="1">Multi-pass membrane protein</topology>
    </subcellularLocation>
</comment>
<dbReference type="AlphaFoldDB" id="A0A7H9AX51"/>
<feature type="transmembrane region" description="Helical" evidence="9">
    <location>
        <begin position="537"/>
        <end position="558"/>
    </location>
</feature>
<organism evidence="11 12">
    <name type="scientific">Zygotorulaspora mrakii</name>
    <name type="common">Zygosaccharomyces mrakii</name>
    <dbReference type="NCBI Taxonomy" id="42260"/>
    <lineage>
        <taxon>Eukaryota</taxon>
        <taxon>Fungi</taxon>
        <taxon>Dikarya</taxon>
        <taxon>Ascomycota</taxon>
        <taxon>Saccharomycotina</taxon>
        <taxon>Saccharomycetes</taxon>
        <taxon>Saccharomycetales</taxon>
        <taxon>Saccharomycetaceae</taxon>
        <taxon>Zygotorulaspora</taxon>
    </lineage>
</organism>
<dbReference type="EMBL" id="CP058604">
    <property type="protein sequence ID" value="QLG70162.1"/>
    <property type="molecule type" value="Genomic_DNA"/>
</dbReference>
<feature type="transmembrane region" description="Helical" evidence="9">
    <location>
        <begin position="431"/>
        <end position="449"/>
    </location>
</feature>
<sequence length="600" mass="66466">MSGTDKMGETVYELQDYNGAIEEGDLSSNNSSSQGKAYRRKHSFVTGKADSSSNGASKIDLYGSPEPENGSVSPLSELEGDDGNLEEGKVTNAEVKRELKQRHIGMIALGGTIGTGLFIGISAPLENAGPVGSLIAYMFMGTIAYSVVQSLGEMATFIPVTSSFTVFSYRFLSPAFGAANGYMYWFSWAITFALELSVVGQIIDFWTSAVPMAAWISIFWVLLTFMNMFPVKYYGEFEFWIAFIKVIAIVGFIIFGLCIVCGAGVTGPIGFRYWRNPGPWGPGIISSEKSEGRFLGWVSSLINAAFTYQGTELVGITAGEAANPRKSVPRAIKKVIFRILFFYILSLFFVGLLVPFNDPKLDSDQYASASPFIIAIQNSGTPVLPHIFNAVILSTIISAGNSNIYIGSRIMLGLAKNGLAPKIFNRVNRHGVPYVAVVFTALFGALAYMETTTGGENAFNWLLNITAIAGFFAWLFISFCHVRFMQALKFQGISRDDLPYKAHFMPYLAYYAIFFMVIIIIIQGFTSFAPVFSGVDFVAAYISVFLFIFVWVLFQIIYRCRFIRRIEDVDIDTDRRDIEAVIWDEPGPKTFWDKFWNVVA</sequence>
<dbReference type="PANTHER" id="PTHR43341">
    <property type="entry name" value="AMINO ACID PERMEASE"/>
    <property type="match status" value="1"/>
</dbReference>
<feature type="region of interest" description="Disordered" evidence="8">
    <location>
        <begin position="20"/>
        <end position="88"/>
    </location>
</feature>
<dbReference type="OrthoDB" id="3900342at2759"/>
<evidence type="ECO:0000256" key="4">
    <source>
        <dbReference type="ARBA" id="ARBA00022692"/>
    </source>
</evidence>
<gene>
    <name evidence="11" type="ORF">HG535_0A01010</name>
</gene>
<dbReference type="GO" id="GO:0015171">
    <property type="term" value="F:amino acid transmembrane transporter activity"/>
    <property type="evidence" value="ECO:0007669"/>
    <property type="project" value="TreeGrafter"/>
</dbReference>
<feature type="transmembrane region" description="Helical" evidence="9">
    <location>
        <begin position="131"/>
        <end position="148"/>
    </location>
</feature>
<evidence type="ECO:0000256" key="8">
    <source>
        <dbReference type="SAM" id="MobiDB-lite"/>
    </source>
</evidence>